<feature type="compositionally biased region" description="Basic residues" evidence="1">
    <location>
        <begin position="100"/>
        <end position="113"/>
    </location>
</feature>
<sequence length="132" mass="14663">MQMHTTPPHLRQCARPGAESAHPRLTRRACGSGATPFGSPWSLGEGEPGWRRHHALGFLAGERPRELRNTWLGRDLAERPSTSGTRGGGTRPSCWYLPPRKPRRGTHSTRSRRGVCPIPLGVYERADTRIGH</sequence>
<comment type="caution">
    <text evidence="2">The sequence shown here is derived from an EMBL/GenBank/DDBJ whole genome shotgun (WGS) entry which is preliminary data.</text>
</comment>
<reference evidence="2" key="1">
    <citation type="journal article" date="2022" name="bioRxiv">
        <title>Sequencing and chromosome-scale assembly of the giantPleurodeles waltlgenome.</title>
        <authorList>
            <person name="Brown T."/>
            <person name="Elewa A."/>
            <person name="Iarovenko S."/>
            <person name="Subramanian E."/>
            <person name="Araus A.J."/>
            <person name="Petzold A."/>
            <person name="Susuki M."/>
            <person name="Suzuki K.-i.T."/>
            <person name="Hayashi T."/>
            <person name="Toyoda A."/>
            <person name="Oliveira C."/>
            <person name="Osipova E."/>
            <person name="Leigh N.D."/>
            <person name="Simon A."/>
            <person name="Yun M.H."/>
        </authorList>
    </citation>
    <scope>NUCLEOTIDE SEQUENCE</scope>
    <source>
        <strain evidence="2">20211129_DDA</strain>
        <tissue evidence="2">Liver</tissue>
    </source>
</reference>
<proteinExistence type="predicted"/>
<evidence type="ECO:0000313" key="2">
    <source>
        <dbReference type="EMBL" id="KAJ1143072.1"/>
    </source>
</evidence>
<feature type="region of interest" description="Disordered" evidence="1">
    <location>
        <begin position="72"/>
        <end position="113"/>
    </location>
</feature>
<dbReference type="EMBL" id="JANPWB010000010">
    <property type="protein sequence ID" value="KAJ1143072.1"/>
    <property type="molecule type" value="Genomic_DNA"/>
</dbReference>
<gene>
    <name evidence="2" type="ORF">NDU88_009384</name>
</gene>
<dbReference type="Proteomes" id="UP001066276">
    <property type="component" value="Chromosome 6"/>
</dbReference>
<evidence type="ECO:0000313" key="3">
    <source>
        <dbReference type="Proteomes" id="UP001066276"/>
    </source>
</evidence>
<dbReference type="AlphaFoldDB" id="A0AAV7QUF4"/>
<organism evidence="2 3">
    <name type="scientific">Pleurodeles waltl</name>
    <name type="common">Iberian ribbed newt</name>
    <dbReference type="NCBI Taxonomy" id="8319"/>
    <lineage>
        <taxon>Eukaryota</taxon>
        <taxon>Metazoa</taxon>
        <taxon>Chordata</taxon>
        <taxon>Craniata</taxon>
        <taxon>Vertebrata</taxon>
        <taxon>Euteleostomi</taxon>
        <taxon>Amphibia</taxon>
        <taxon>Batrachia</taxon>
        <taxon>Caudata</taxon>
        <taxon>Salamandroidea</taxon>
        <taxon>Salamandridae</taxon>
        <taxon>Pleurodelinae</taxon>
        <taxon>Pleurodeles</taxon>
    </lineage>
</organism>
<keyword evidence="3" id="KW-1185">Reference proteome</keyword>
<evidence type="ECO:0000256" key="1">
    <source>
        <dbReference type="SAM" id="MobiDB-lite"/>
    </source>
</evidence>
<name>A0AAV7QUF4_PLEWA</name>
<protein>
    <submittedName>
        <fullName evidence="2">Uncharacterized protein</fullName>
    </submittedName>
</protein>
<feature type="region of interest" description="Disordered" evidence="1">
    <location>
        <begin position="1"/>
        <end position="35"/>
    </location>
</feature>
<accession>A0AAV7QUF4</accession>